<reference evidence="3" key="1">
    <citation type="journal article" date="2019" name="Int. J. Syst. Evol. Microbiol.">
        <title>The Global Catalogue of Microorganisms (GCM) 10K type strain sequencing project: providing services to taxonomists for standard genome sequencing and annotation.</title>
        <authorList>
            <consortium name="The Broad Institute Genomics Platform"/>
            <consortium name="The Broad Institute Genome Sequencing Center for Infectious Disease"/>
            <person name="Wu L."/>
            <person name="Ma J."/>
        </authorList>
    </citation>
    <scope>NUCLEOTIDE SEQUENCE [LARGE SCALE GENOMIC DNA]</scope>
    <source>
        <strain evidence="3">JCM 18956</strain>
    </source>
</reference>
<name>A0ABP8VRB9_9MICO</name>
<evidence type="ECO:0000256" key="1">
    <source>
        <dbReference type="SAM" id="MobiDB-lite"/>
    </source>
</evidence>
<feature type="compositionally biased region" description="Polar residues" evidence="1">
    <location>
        <begin position="50"/>
        <end position="64"/>
    </location>
</feature>
<sequence>MSSPEAEPLSFVSVNDGMGLIWMGSISNSHHPVQDAENQSGYGHRDAGYTQPTGVASPSHDANN</sequence>
<gene>
    <name evidence="2" type="ORF">GCM10025780_08390</name>
</gene>
<evidence type="ECO:0000313" key="3">
    <source>
        <dbReference type="Proteomes" id="UP001501295"/>
    </source>
</evidence>
<proteinExistence type="predicted"/>
<accession>A0ABP8VRB9</accession>
<feature type="compositionally biased region" description="Polar residues" evidence="1">
    <location>
        <begin position="25"/>
        <end position="41"/>
    </location>
</feature>
<protein>
    <submittedName>
        <fullName evidence="2">Uncharacterized protein</fullName>
    </submittedName>
</protein>
<feature type="region of interest" description="Disordered" evidence="1">
    <location>
        <begin position="25"/>
        <end position="64"/>
    </location>
</feature>
<dbReference type="EMBL" id="BAABLM010000001">
    <property type="protein sequence ID" value="GAA4668147.1"/>
    <property type="molecule type" value="Genomic_DNA"/>
</dbReference>
<organism evidence="2 3">
    <name type="scientific">Frondihabitans cladoniiphilus</name>
    <dbReference type="NCBI Taxonomy" id="715785"/>
    <lineage>
        <taxon>Bacteria</taxon>
        <taxon>Bacillati</taxon>
        <taxon>Actinomycetota</taxon>
        <taxon>Actinomycetes</taxon>
        <taxon>Micrococcales</taxon>
        <taxon>Microbacteriaceae</taxon>
        <taxon>Frondihabitans</taxon>
    </lineage>
</organism>
<evidence type="ECO:0000313" key="2">
    <source>
        <dbReference type="EMBL" id="GAA4668147.1"/>
    </source>
</evidence>
<comment type="caution">
    <text evidence="2">The sequence shown here is derived from an EMBL/GenBank/DDBJ whole genome shotgun (WGS) entry which is preliminary data.</text>
</comment>
<dbReference type="Proteomes" id="UP001501295">
    <property type="component" value="Unassembled WGS sequence"/>
</dbReference>
<keyword evidence="3" id="KW-1185">Reference proteome</keyword>